<dbReference type="Gene3D" id="2.40.10.10">
    <property type="entry name" value="Trypsin-like serine proteases"/>
    <property type="match status" value="1"/>
</dbReference>
<sequence length="343" mass="35631">MLEGAAMLSIRELRDRAVIRPIKRAVEDQLLDLPGVTAVDIGEKRTAGRFTGEQGIVVSVARKRPADRVWPGTQIPPDVLGIPTDVIEEKPLLQHVHTCAEESVALRGRGFAHDGAVTGGDGLAPCRSVQLAPPDARYAGRYRRTGTLGALVVGHPPAVATMGLTTFDVACLDDGWAVGDRMVDPDTGHVYADLARGALSGRVDAAAVTLGRGVGHSPVIPGIGPVTGQCAAYPGEQVRKCGYGSGVTSGVVTSVDVTVRVDHGAALGVRVLREQIRIDCPPGGGCFLRVGDAGGAVVNDDGRVVGLLFAGTRSGMTGFASPIADVLAELDVELCVLHRQLPV</sequence>
<evidence type="ECO:0000313" key="1">
    <source>
        <dbReference type="EMBL" id="GAA3364995.1"/>
    </source>
</evidence>
<organism evidence="1 2">
    <name type="scientific">Saccharopolyspora gregorii</name>
    <dbReference type="NCBI Taxonomy" id="33914"/>
    <lineage>
        <taxon>Bacteria</taxon>
        <taxon>Bacillati</taxon>
        <taxon>Actinomycetota</taxon>
        <taxon>Actinomycetes</taxon>
        <taxon>Pseudonocardiales</taxon>
        <taxon>Pseudonocardiaceae</taxon>
        <taxon>Saccharopolyspora</taxon>
    </lineage>
</organism>
<gene>
    <name evidence="1" type="ORF">GCM10020366_63150</name>
</gene>
<dbReference type="InterPro" id="IPR043504">
    <property type="entry name" value="Peptidase_S1_PA_chymotrypsin"/>
</dbReference>
<dbReference type="EMBL" id="BAAAYK010000038">
    <property type="protein sequence ID" value="GAA3364995.1"/>
    <property type="molecule type" value="Genomic_DNA"/>
</dbReference>
<dbReference type="Proteomes" id="UP001500483">
    <property type="component" value="Unassembled WGS sequence"/>
</dbReference>
<protein>
    <submittedName>
        <fullName evidence="1">Uncharacterized protein</fullName>
    </submittedName>
</protein>
<proteinExistence type="predicted"/>
<keyword evidence="2" id="KW-1185">Reference proteome</keyword>
<dbReference type="SUPFAM" id="SSF50494">
    <property type="entry name" value="Trypsin-like serine proteases"/>
    <property type="match status" value="1"/>
</dbReference>
<evidence type="ECO:0000313" key="2">
    <source>
        <dbReference type="Proteomes" id="UP001500483"/>
    </source>
</evidence>
<reference evidence="2" key="1">
    <citation type="journal article" date="2019" name="Int. J. Syst. Evol. Microbiol.">
        <title>The Global Catalogue of Microorganisms (GCM) 10K type strain sequencing project: providing services to taxonomists for standard genome sequencing and annotation.</title>
        <authorList>
            <consortium name="The Broad Institute Genomics Platform"/>
            <consortium name="The Broad Institute Genome Sequencing Center for Infectious Disease"/>
            <person name="Wu L."/>
            <person name="Ma J."/>
        </authorList>
    </citation>
    <scope>NUCLEOTIDE SEQUENCE [LARGE SCALE GENOMIC DNA]</scope>
    <source>
        <strain evidence="2">JCM 9687</strain>
    </source>
</reference>
<comment type="caution">
    <text evidence="1">The sequence shown here is derived from an EMBL/GenBank/DDBJ whole genome shotgun (WGS) entry which is preliminary data.</text>
</comment>
<dbReference type="InterPro" id="IPR009003">
    <property type="entry name" value="Peptidase_S1_PA"/>
</dbReference>
<accession>A0ABP6S115</accession>
<name>A0ABP6S115_9PSEU</name>